<dbReference type="InterPro" id="IPR017571">
    <property type="entry name" value="NrfH"/>
</dbReference>
<keyword evidence="6 12" id="KW-0812">Transmembrane</keyword>
<keyword evidence="5" id="KW-0349">Heme</keyword>
<evidence type="ECO:0000259" key="13">
    <source>
        <dbReference type="Pfam" id="PF03264"/>
    </source>
</evidence>
<dbReference type="GO" id="GO:0009061">
    <property type="term" value="P:anaerobic respiration"/>
    <property type="evidence" value="ECO:0007669"/>
    <property type="project" value="TreeGrafter"/>
</dbReference>
<keyword evidence="15" id="KW-1185">Reference proteome</keyword>
<sequence>MNLLNKIVPPDQWIVPVTLLCGLMAGLGFYVLRVSNAVSYLSDDPKACINCHVMTPEYITWDHSSHQRVTVCNDCHVPHNNVVNKYYFKAMDGLYHASIYTLRLEPQAITMREPSQHVVQNNCIRCHIDQVTDAKMASWVDNHEENRTSRACWECHRETPHGRVKSLAAIGQFIEPLSVRQQQKEFVPDWIKKQLKSSK</sequence>
<comment type="similarity">
    <text evidence="2">Belongs to the NapC/NirT/NrfH family.</text>
</comment>
<dbReference type="PANTHER" id="PTHR30333:SF1">
    <property type="entry name" value="CYTOCHROME C-TYPE PROTEIN NAPC"/>
    <property type="match status" value="1"/>
</dbReference>
<keyword evidence="10" id="KW-0408">Iron</keyword>
<dbReference type="AlphaFoldDB" id="A0A1M6LQH1"/>
<keyword evidence="8" id="KW-0249">Electron transport</keyword>
<name>A0A1M6LQH1_REIAG</name>
<evidence type="ECO:0000256" key="7">
    <source>
        <dbReference type="ARBA" id="ARBA00022723"/>
    </source>
</evidence>
<keyword evidence="3" id="KW-0813">Transport</keyword>
<dbReference type="PANTHER" id="PTHR30333">
    <property type="entry name" value="CYTOCHROME C-TYPE PROTEIN"/>
    <property type="match status" value="1"/>
</dbReference>
<dbReference type="RefSeq" id="WP_073120028.1">
    <property type="nucleotide sequence ID" value="NZ_FRAA01000001.1"/>
</dbReference>
<dbReference type="Proteomes" id="UP000184474">
    <property type="component" value="Unassembled WGS sequence"/>
</dbReference>
<dbReference type="InterPro" id="IPR051174">
    <property type="entry name" value="Cytochrome_c-type_ET"/>
</dbReference>
<dbReference type="InterPro" id="IPR038266">
    <property type="entry name" value="NapC/NirT_cytc_sf"/>
</dbReference>
<dbReference type="InterPro" id="IPR036280">
    <property type="entry name" value="Multihaem_cyt_sf"/>
</dbReference>
<dbReference type="SUPFAM" id="SSF48695">
    <property type="entry name" value="Multiheme cytochromes"/>
    <property type="match status" value="1"/>
</dbReference>
<keyword evidence="11 12" id="KW-0472">Membrane</keyword>
<reference evidence="15" key="1">
    <citation type="submission" date="2016-11" db="EMBL/GenBank/DDBJ databases">
        <authorList>
            <person name="Varghese N."/>
            <person name="Submissions S."/>
        </authorList>
    </citation>
    <scope>NUCLEOTIDE SEQUENCE [LARGE SCALE GENOMIC DNA]</scope>
    <source>
        <strain evidence="15">DSM 26134</strain>
    </source>
</reference>
<evidence type="ECO:0000256" key="6">
    <source>
        <dbReference type="ARBA" id="ARBA00022692"/>
    </source>
</evidence>
<feature type="domain" description="NapC/NirT cytochrome c N-terminal" evidence="13">
    <location>
        <begin position="15"/>
        <end position="163"/>
    </location>
</feature>
<keyword evidence="7" id="KW-0479">Metal-binding</keyword>
<comment type="subcellular location">
    <subcellularLocation>
        <location evidence="1">Cell membrane</location>
    </subcellularLocation>
</comment>
<evidence type="ECO:0000313" key="15">
    <source>
        <dbReference type="Proteomes" id="UP000184474"/>
    </source>
</evidence>
<evidence type="ECO:0000313" key="14">
    <source>
        <dbReference type="EMBL" id="SHJ73425.1"/>
    </source>
</evidence>
<gene>
    <name evidence="14" type="ORF">SAMN04488028_1011057</name>
</gene>
<protein>
    <submittedName>
        <fullName evidence="14">Cytochrome c nitrite reductase small subunit</fullName>
    </submittedName>
</protein>
<evidence type="ECO:0000256" key="4">
    <source>
        <dbReference type="ARBA" id="ARBA00022475"/>
    </source>
</evidence>
<feature type="transmembrane region" description="Helical" evidence="12">
    <location>
        <begin position="12"/>
        <end position="32"/>
    </location>
</feature>
<evidence type="ECO:0000256" key="3">
    <source>
        <dbReference type="ARBA" id="ARBA00022448"/>
    </source>
</evidence>
<dbReference type="Pfam" id="PF03264">
    <property type="entry name" value="Cytochrom_NNT"/>
    <property type="match status" value="1"/>
</dbReference>
<dbReference type="STRING" id="156994.SAMN04488028_1011057"/>
<evidence type="ECO:0000256" key="2">
    <source>
        <dbReference type="ARBA" id="ARBA00007395"/>
    </source>
</evidence>
<evidence type="ECO:0000256" key="8">
    <source>
        <dbReference type="ARBA" id="ARBA00022982"/>
    </source>
</evidence>
<accession>A0A1M6LQH1</accession>
<dbReference type="Gene3D" id="1.10.3820.10">
    <property type="entry name" value="Di-heme elbow motif domain"/>
    <property type="match status" value="1"/>
</dbReference>
<evidence type="ECO:0000256" key="5">
    <source>
        <dbReference type="ARBA" id="ARBA00022617"/>
    </source>
</evidence>
<keyword evidence="4" id="KW-1003">Cell membrane</keyword>
<proteinExistence type="inferred from homology"/>
<dbReference type="NCBIfam" id="TIGR03153">
    <property type="entry name" value="cytochr_NrfH"/>
    <property type="match status" value="1"/>
</dbReference>
<evidence type="ECO:0000256" key="9">
    <source>
        <dbReference type="ARBA" id="ARBA00022989"/>
    </source>
</evidence>
<keyword evidence="9 12" id="KW-1133">Transmembrane helix</keyword>
<dbReference type="GO" id="GO:0046872">
    <property type="term" value="F:metal ion binding"/>
    <property type="evidence" value="ECO:0007669"/>
    <property type="project" value="UniProtKB-KW"/>
</dbReference>
<dbReference type="GO" id="GO:0005886">
    <property type="term" value="C:plasma membrane"/>
    <property type="evidence" value="ECO:0007669"/>
    <property type="project" value="UniProtKB-SubCell"/>
</dbReference>
<dbReference type="GO" id="GO:0009055">
    <property type="term" value="F:electron transfer activity"/>
    <property type="evidence" value="ECO:0007669"/>
    <property type="project" value="TreeGrafter"/>
</dbReference>
<evidence type="ECO:0000256" key="12">
    <source>
        <dbReference type="SAM" id="Phobius"/>
    </source>
</evidence>
<evidence type="ECO:0000256" key="11">
    <source>
        <dbReference type="ARBA" id="ARBA00023136"/>
    </source>
</evidence>
<organism evidence="14 15">
    <name type="scientific">Reichenbachiella agariperforans</name>
    <dbReference type="NCBI Taxonomy" id="156994"/>
    <lineage>
        <taxon>Bacteria</taxon>
        <taxon>Pseudomonadati</taxon>
        <taxon>Bacteroidota</taxon>
        <taxon>Cytophagia</taxon>
        <taxon>Cytophagales</taxon>
        <taxon>Reichenbachiellaceae</taxon>
        <taxon>Reichenbachiella</taxon>
    </lineage>
</organism>
<evidence type="ECO:0000256" key="1">
    <source>
        <dbReference type="ARBA" id="ARBA00004236"/>
    </source>
</evidence>
<dbReference type="InterPro" id="IPR005126">
    <property type="entry name" value="NapC/NirT_cyt_c_N"/>
</dbReference>
<dbReference type="GO" id="GO:0022900">
    <property type="term" value="P:electron transport chain"/>
    <property type="evidence" value="ECO:0007669"/>
    <property type="project" value="InterPro"/>
</dbReference>
<dbReference type="EMBL" id="FRAA01000001">
    <property type="protein sequence ID" value="SHJ73425.1"/>
    <property type="molecule type" value="Genomic_DNA"/>
</dbReference>
<evidence type="ECO:0000256" key="10">
    <source>
        <dbReference type="ARBA" id="ARBA00023004"/>
    </source>
</evidence>